<dbReference type="AlphaFoldDB" id="A0ABC9TT31"/>
<dbReference type="EMBL" id="AWSU01000325">
    <property type="protein sequence ID" value="ERI74447.1"/>
    <property type="molecule type" value="Genomic_DNA"/>
</dbReference>
<comment type="caution">
    <text evidence="1">The sequence shown here is derived from an EMBL/GenBank/DDBJ whole genome shotgun (WGS) entry which is preliminary data.</text>
</comment>
<evidence type="ECO:0000313" key="2">
    <source>
        <dbReference type="Proteomes" id="UP000016491"/>
    </source>
</evidence>
<organism evidence="1 2">
    <name type="scientific">[Clostridium] symbiosum ATCC 14940</name>
    <dbReference type="NCBI Taxonomy" id="411472"/>
    <lineage>
        <taxon>Bacteria</taxon>
        <taxon>Bacillati</taxon>
        <taxon>Bacillota</taxon>
        <taxon>Clostridia</taxon>
        <taxon>Lachnospirales</taxon>
        <taxon>Lachnospiraceae</taxon>
        <taxon>Otoolea</taxon>
    </lineage>
</organism>
<proteinExistence type="predicted"/>
<protein>
    <submittedName>
        <fullName evidence="1">Uncharacterized protein</fullName>
    </submittedName>
</protein>
<reference evidence="1 2" key="1">
    <citation type="submission" date="2013-07" db="EMBL/GenBank/DDBJ databases">
        <authorList>
            <person name="Weinstock G."/>
            <person name="Sodergren E."/>
            <person name="Wylie T."/>
            <person name="Fulton L."/>
            <person name="Fulton R."/>
            <person name="Fronick C."/>
            <person name="O'Laughlin M."/>
            <person name="Godfrey J."/>
            <person name="Miner T."/>
            <person name="Herter B."/>
            <person name="Appelbaum E."/>
            <person name="Cordes M."/>
            <person name="Lek S."/>
            <person name="Wollam A."/>
            <person name="Pepin K.H."/>
            <person name="Palsikar V.B."/>
            <person name="Mitreva M."/>
            <person name="Wilson R.K."/>
        </authorList>
    </citation>
    <scope>NUCLEOTIDE SEQUENCE [LARGE SCALE GENOMIC DNA]</scope>
    <source>
        <strain evidence="1 2">ATCC 14940</strain>
    </source>
</reference>
<evidence type="ECO:0000313" key="1">
    <source>
        <dbReference type="EMBL" id="ERI74447.1"/>
    </source>
</evidence>
<dbReference type="Proteomes" id="UP000016491">
    <property type="component" value="Unassembled WGS sequence"/>
</dbReference>
<sequence length="39" mass="4233">MTVTCARSVQVTVKLPYRNVRLPGKNVSRIDGSPTGAFI</sequence>
<name>A0ABC9TT31_CLOSY</name>
<accession>A0ABC9TT31</accession>
<gene>
    <name evidence="1" type="ORF">CLOSYM_04000</name>
</gene>